<evidence type="ECO:0000313" key="1">
    <source>
        <dbReference type="EMBL" id="AES71696.2"/>
    </source>
</evidence>
<dbReference type="EMBL" id="PSQE01000003">
    <property type="protein sequence ID" value="RHN68975.1"/>
    <property type="molecule type" value="Genomic_DNA"/>
</dbReference>
<evidence type="ECO:0000313" key="2">
    <source>
        <dbReference type="EMBL" id="RHN68975.1"/>
    </source>
</evidence>
<reference evidence="2" key="4">
    <citation type="journal article" date="2018" name="Nat. Plants">
        <title>Whole-genome landscape of Medicago truncatula symbiotic genes.</title>
        <authorList>
            <person name="Pecrix Y."/>
            <person name="Gamas P."/>
            <person name="Carrere S."/>
        </authorList>
    </citation>
    <scope>NUCLEOTIDE SEQUENCE</scope>
    <source>
        <tissue evidence="2">Leaves</tissue>
    </source>
</reference>
<accession>A0A0C3VJZ9</accession>
<organism evidence="1 4">
    <name type="scientific">Medicago truncatula</name>
    <name type="common">Barrel medic</name>
    <name type="synonym">Medicago tribuloides</name>
    <dbReference type="NCBI Taxonomy" id="3880"/>
    <lineage>
        <taxon>Eukaryota</taxon>
        <taxon>Viridiplantae</taxon>
        <taxon>Streptophyta</taxon>
        <taxon>Embryophyta</taxon>
        <taxon>Tracheophyta</taxon>
        <taxon>Spermatophyta</taxon>
        <taxon>Magnoliopsida</taxon>
        <taxon>eudicotyledons</taxon>
        <taxon>Gunneridae</taxon>
        <taxon>Pentapetalae</taxon>
        <taxon>rosids</taxon>
        <taxon>fabids</taxon>
        <taxon>Fabales</taxon>
        <taxon>Fabaceae</taxon>
        <taxon>Papilionoideae</taxon>
        <taxon>50 kb inversion clade</taxon>
        <taxon>NPAAA clade</taxon>
        <taxon>Hologalegina</taxon>
        <taxon>IRL clade</taxon>
        <taxon>Trifolieae</taxon>
        <taxon>Medicago</taxon>
    </lineage>
</organism>
<dbReference type="Proteomes" id="UP000265566">
    <property type="component" value="Chromosome 3"/>
</dbReference>
<accession>G7J7D6</accession>
<gene>
    <name evidence="1" type="ordered locus">MTR_3g080780</name>
    <name evidence="2" type="ORF">MtrunA17_Chr3g0119791</name>
</gene>
<dbReference type="HOGENOM" id="CLU_1498461_0_0_1"/>
<dbReference type="EMBL" id="CM001219">
    <property type="protein sequence ID" value="AES71696.2"/>
    <property type="molecule type" value="Genomic_DNA"/>
</dbReference>
<evidence type="ECO:0000313" key="4">
    <source>
        <dbReference type="Proteomes" id="UP000002051"/>
    </source>
</evidence>
<dbReference type="AlphaFoldDB" id="G7J7D6"/>
<dbReference type="PaxDb" id="3880-AES71696"/>
<dbReference type="Proteomes" id="UP000002051">
    <property type="component" value="Chromosome 3"/>
</dbReference>
<name>G7J7D6_MEDTR</name>
<sequence length="180" mass="19676">MITSKQILESLRLLRNAVGLDEAGPRELVAVQPGSPHGQPGSPHGHFQLLTNQEAGEVRDVQAVTFKESELLGSFNKENILNDPVIFKQVECGEGCAPRACLGGGVWDSLQVAGRGAARVPRASFIMGPVAFKAHCYGVDQQCCLGDRGCRINQRTSFLQILGVFMMKAWEWVQMLRRGL</sequence>
<reference evidence="3" key="3">
    <citation type="submission" date="2015-04" db="UniProtKB">
        <authorList>
            <consortium name="EnsemblPlants"/>
        </authorList>
    </citation>
    <scope>IDENTIFICATION</scope>
    <source>
        <strain evidence="3">cv. Jemalong A17</strain>
    </source>
</reference>
<dbReference type="Gramene" id="rna17401">
    <property type="protein sequence ID" value="RHN68975.1"/>
    <property type="gene ID" value="gene17401"/>
</dbReference>
<proteinExistence type="predicted"/>
<keyword evidence="4" id="KW-1185">Reference proteome</keyword>
<protein>
    <submittedName>
        <fullName evidence="1 3">Uncharacterized protein</fullName>
    </submittedName>
</protein>
<evidence type="ECO:0000313" key="3">
    <source>
        <dbReference type="EnsemblPlants" id="AES71696"/>
    </source>
</evidence>
<dbReference type="EnsemblPlants" id="AES71696">
    <property type="protein sequence ID" value="AES71696"/>
    <property type="gene ID" value="MTR_3g080780"/>
</dbReference>
<reference evidence="1 4" key="1">
    <citation type="journal article" date="2011" name="Nature">
        <title>The Medicago genome provides insight into the evolution of rhizobial symbioses.</title>
        <authorList>
            <person name="Young N.D."/>
            <person name="Debelle F."/>
            <person name="Oldroyd G.E."/>
            <person name="Geurts R."/>
            <person name="Cannon S.B."/>
            <person name="Udvardi M.K."/>
            <person name="Benedito V.A."/>
            <person name="Mayer K.F."/>
            <person name="Gouzy J."/>
            <person name="Schoof H."/>
            <person name="Van de Peer Y."/>
            <person name="Proost S."/>
            <person name="Cook D.R."/>
            <person name="Meyers B.C."/>
            <person name="Spannagl M."/>
            <person name="Cheung F."/>
            <person name="De Mita S."/>
            <person name="Krishnakumar V."/>
            <person name="Gundlach H."/>
            <person name="Zhou S."/>
            <person name="Mudge J."/>
            <person name="Bharti A.K."/>
            <person name="Murray J.D."/>
            <person name="Naoumkina M.A."/>
            <person name="Rosen B."/>
            <person name="Silverstein K.A."/>
            <person name="Tang H."/>
            <person name="Rombauts S."/>
            <person name="Zhao P.X."/>
            <person name="Zhou P."/>
            <person name="Barbe V."/>
            <person name="Bardou P."/>
            <person name="Bechner M."/>
            <person name="Bellec A."/>
            <person name="Berger A."/>
            <person name="Berges H."/>
            <person name="Bidwell S."/>
            <person name="Bisseling T."/>
            <person name="Choisne N."/>
            <person name="Couloux A."/>
            <person name="Denny R."/>
            <person name="Deshpande S."/>
            <person name="Dai X."/>
            <person name="Doyle J.J."/>
            <person name="Dudez A.M."/>
            <person name="Farmer A.D."/>
            <person name="Fouteau S."/>
            <person name="Franken C."/>
            <person name="Gibelin C."/>
            <person name="Gish J."/>
            <person name="Goldstein S."/>
            <person name="Gonzalez A.J."/>
            <person name="Green P.J."/>
            <person name="Hallab A."/>
            <person name="Hartog M."/>
            <person name="Hua A."/>
            <person name="Humphray S.J."/>
            <person name="Jeong D.H."/>
            <person name="Jing Y."/>
            <person name="Jocker A."/>
            <person name="Kenton S.M."/>
            <person name="Kim D.J."/>
            <person name="Klee K."/>
            <person name="Lai H."/>
            <person name="Lang C."/>
            <person name="Lin S."/>
            <person name="Macmil S.L."/>
            <person name="Magdelenat G."/>
            <person name="Matthews L."/>
            <person name="McCorrison J."/>
            <person name="Monaghan E.L."/>
            <person name="Mun J.H."/>
            <person name="Najar F.Z."/>
            <person name="Nicholson C."/>
            <person name="Noirot C."/>
            <person name="O'Bleness M."/>
            <person name="Paule C.R."/>
            <person name="Poulain J."/>
            <person name="Prion F."/>
            <person name="Qin B."/>
            <person name="Qu C."/>
            <person name="Retzel E.F."/>
            <person name="Riddle C."/>
            <person name="Sallet E."/>
            <person name="Samain S."/>
            <person name="Samson N."/>
            <person name="Sanders I."/>
            <person name="Saurat O."/>
            <person name="Scarpelli C."/>
            <person name="Schiex T."/>
            <person name="Segurens B."/>
            <person name="Severin A.J."/>
            <person name="Sherrier D.J."/>
            <person name="Shi R."/>
            <person name="Sims S."/>
            <person name="Singer S.R."/>
            <person name="Sinharoy S."/>
            <person name="Sterck L."/>
            <person name="Viollet A."/>
            <person name="Wang B.B."/>
            <person name="Wang K."/>
            <person name="Wang M."/>
            <person name="Wang X."/>
            <person name="Warfsmann J."/>
            <person name="Weissenbach J."/>
            <person name="White D.D."/>
            <person name="White J.D."/>
            <person name="Wiley G.B."/>
            <person name="Wincker P."/>
            <person name="Xing Y."/>
            <person name="Yang L."/>
            <person name="Yao Z."/>
            <person name="Ying F."/>
            <person name="Zhai J."/>
            <person name="Zhou L."/>
            <person name="Zuber A."/>
            <person name="Denarie J."/>
            <person name="Dixon R.A."/>
            <person name="May G.D."/>
            <person name="Schwartz D.C."/>
            <person name="Rogers J."/>
            <person name="Quetier F."/>
            <person name="Town C.D."/>
            <person name="Roe B.A."/>
        </authorList>
    </citation>
    <scope>NUCLEOTIDE SEQUENCE [LARGE SCALE GENOMIC DNA]</scope>
    <source>
        <strain evidence="1">A17</strain>
        <strain evidence="3 4">cv. Jemalong A17</strain>
    </source>
</reference>
<reference evidence="1 4" key="2">
    <citation type="journal article" date="2014" name="BMC Genomics">
        <title>An improved genome release (version Mt4.0) for the model legume Medicago truncatula.</title>
        <authorList>
            <person name="Tang H."/>
            <person name="Krishnakumar V."/>
            <person name="Bidwell S."/>
            <person name="Rosen B."/>
            <person name="Chan A."/>
            <person name="Zhou S."/>
            <person name="Gentzbittel L."/>
            <person name="Childs K.L."/>
            <person name="Yandell M."/>
            <person name="Gundlach H."/>
            <person name="Mayer K.F."/>
            <person name="Schwartz D.C."/>
            <person name="Town C.D."/>
        </authorList>
    </citation>
    <scope>GENOME REANNOTATION</scope>
    <source>
        <strain evidence="3 4">cv. Jemalong A17</strain>
    </source>
</reference>